<proteinExistence type="predicted"/>
<reference evidence="1 2" key="1">
    <citation type="submission" date="2020-08" db="EMBL/GenBank/DDBJ databases">
        <title>Functional genomics of gut bacteria from endangered species of beetles.</title>
        <authorList>
            <person name="Carlos-Shanley C."/>
        </authorList>
    </citation>
    <scope>NUCLEOTIDE SEQUENCE [LARGE SCALE GENOMIC DNA]</scope>
    <source>
        <strain evidence="1 2">S00239</strain>
    </source>
</reference>
<organism evidence="1 2">
    <name type="scientific">Roseateles oligotrophus</name>
    <dbReference type="NCBI Taxonomy" id="1769250"/>
    <lineage>
        <taxon>Bacteria</taxon>
        <taxon>Pseudomonadati</taxon>
        <taxon>Pseudomonadota</taxon>
        <taxon>Betaproteobacteria</taxon>
        <taxon>Burkholderiales</taxon>
        <taxon>Sphaerotilaceae</taxon>
        <taxon>Roseateles</taxon>
    </lineage>
</organism>
<keyword evidence="2" id="KW-1185">Reference proteome</keyword>
<evidence type="ECO:0000313" key="2">
    <source>
        <dbReference type="Proteomes" id="UP000562027"/>
    </source>
</evidence>
<dbReference type="RefSeq" id="WP_184299920.1">
    <property type="nucleotide sequence ID" value="NZ_JACHLP010000005.1"/>
</dbReference>
<protein>
    <submittedName>
        <fullName evidence="1">Uncharacterized protein</fullName>
    </submittedName>
</protein>
<dbReference type="AlphaFoldDB" id="A0A840L660"/>
<evidence type="ECO:0000313" key="1">
    <source>
        <dbReference type="EMBL" id="MBB4844054.1"/>
    </source>
</evidence>
<comment type="caution">
    <text evidence="1">The sequence shown here is derived from an EMBL/GenBank/DDBJ whole genome shotgun (WGS) entry which is preliminary data.</text>
</comment>
<accession>A0A840L660</accession>
<name>A0A840L660_9BURK</name>
<gene>
    <name evidence="1" type="ORF">HNP55_002590</name>
</gene>
<dbReference type="EMBL" id="JACHLP010000005">
    <property type="protein sequence ID" value="MBB4844054.1"/>
    <property type="molecule type" value="Genomic_DNA"/>
</dbReference>
<dbReference type="Proteomes" id="UP000562027">
    <property type="component" value="Unassembled WGS sequence"/>
</dbReference>
<sequence>MLLTLREIPTFPPPWGYASARRPEERRGRNLARQGFVTLKLVFLRAAADIPGETGQELQRRIRQSSEPIELWLLRAQVLAALPEEPGRGHAAAIRHALASVYPVGKPLAANTPG</sequence>